<feature type="region of interest" description="Disordered" evidence="1">
    <location>
        <begin position="1"/>
        <end position="21"/>
    </location>
</feature>
<organism evidence="2 3">
    <name type="scientific">Senna tora</name>
    <dbReference type="NCBI Taxonomy" id="362788"/>
    <lineage>
        <taxon>Eukaryota</taxon>
        <taxon>Viridiplantae</taxon>
        <taxon>Streptophyta</taxon>
        <taxon>Embryophyta</taxon>
        <taxon>Tracheophyta</taxon>
        <taxon>Spermatophyta</taxon>
        <taxon>Magnoliopsida</taxon>
        <taxon>eudicotyledons</taxon>
        <taxon>Gunneridae</taxon>
        <taxon>Pentapetalae</taxon>
        <taxon>rosids</taxon>
        <taxon>fabids</taxon>
        <taxon>Fabales</taxon>
        <taxon>Fabaceae</taxon>
        <taxon>Caesalpinioideae</taxon>
        <taxon>Cassia clade</taxon>
        <taxon>Senna</taxon>
    </lineage>
</organism>
<reference evidence="2" key="1">
    <citation type="submission" date="2020-09" db="EMBL/GenBank/DDBJ databases">
        <title>Genome-Enabled Discovery of Anthraquinone Biosynthesis in Senna tora.</title>
        <authorList>
            <person name="Kang S.-H."/>
            <person name="Pandey R.P."/>
            <person name="Lee C.-M."/>
            <person name="Sim J.-S."/>
            <person name="Jeong J.-T."/>
            <person name="Choi B.-S."/>
            <person name="Jung M."/>
            <person name="Ginzburg D."/>
            <person name="Zhao K."/>
            <person name="Won S.Y."/>
            <person name="Oh T.-J."/>
            <person name="Yu Y."/>
            <person name="Kim N.-H."/>
            <person name="Lee O.R."/>
            <person name="Lee T.-H."/>
            <person name="Bashyal P."/>
            <person name="Kim T.-S."/>
            <person name="Lee W.-H."/>
            <person name="Kawkins C."/>
            <person name="Kim C.-K."/>
            <person name="Kim J.S."/>
            <person name="Ahn B.O."/>
            <person name="Rhee S.Y."/>
            <person name="Sohng J.K."/>
        </authorList>
    </citation>
    <scope>NUCLEOTIDE SEQUENCE</scope>
    <source>
        <tissue evidence="2">Leaf</tissue>
    </source>
</reference>
<comment type="caution">
    <text evidence="2">The sequence shown here is derived from an EMBL/GenBank/DDBJ whole genome shotgun (WGS) entry which is preliminary data.</text>
</comment>
<proteinExistence type="predicted"/>
<dbReference type="EMBL" id="JAAIUW010000009">
    <property type="protein sequence ID" value="KAF7816917.1"/>
    <property type="molecule type" value="Genomic_DNA"/>
</dbReference>
<protein>
    <submittedName>
        <fullName evidence="2">Uncharacterized protein</fullName>
    </submittedName>
</protein>
<feature type="compositionally biased region" description="Basic and acidic residues" evidence="1">
    <location>
        <begin position="11"/>
        <end position="21"/>
    </location>
</feature>
<evidence type="ECO:0000313" key="2">
    <source>
        <dbReference type="EMBL" id="KAF7816917.1"/>
    </source>
</evidence>
<accession>A0A834T9U1</accession>
<dbReference type="AlphaFoldDB" id="A0A834T9U1"/>
<gene>
    <name evidence="2" type="ORF">G2W53_030886</name>
</gene>
<sequence>MIKRKKLTSKPKIEDDREIAERNAIEQKPQIHVLKVEMKSITDAIRSIKELETEKENQMAVRLPEGRRWDQRLNLLLGVC</sequence>
<keyword evidence="3" id="KW-1185">Reference proteome</keyword>
<name>A0A834T9U1_9FABA</name>
<dbReference type="Proteomes" id="UP000634136">
    <property type="component" value="Unassembled WGS sequence"/>
</dbReference>
<evidence type="ECO:0000313" key="3">
    <source>
        <dbReference type="Proteomes" id="UP000634136"/>
    </source>
</evidence>
<evidence type="ECO:0000256" key="1">
    <source>
        <dbReference type="SAM" id="MobiDB-lite"/>
    </source>
</evidence>